<comment type="caution">
    <text evidence="2">The sequence shown here is derived from an EMBL/GenBank/DDBJ whole genome shotgun (WGS) entry which is preliminary data.</text>
</comment>
<proteinExistence type="predicted"/>
<keyword evidence="3" id="KW-1185">Reference proteome</keyword>
<dbReference type="Proteomes" id="UP001066276">
    <property type="component" value="Chromosome 11"/>
</dbReference>
<accession>A0AAV7LEV1</accession>
<feature type="region of interest" description="Disordered" evidence="1">
    <location>
        <begin position="1"/>
        <end position="33"/>
    </location>
</feature>
<dbReference type="EMBL" id="JANPWB010000015">
    <property type="protein sequence ID" value="KAJ1090117.1"/>
    <property type="molecule type" value="Genomic_DNA"/>
</dbReference>
<dbReference type="AlphaFoldDB" id="A0AAV7LEV1"/>
<evidence type="ECO:0000313" key="3">
    <source>
        <dbReference type="Proteomes" id="UP001066276"/>
    </source>
</evidence>
<evidence type="ECO:0000256" key="1">
    <source>
        <dbReference type="SAM" id="MobiDB-lite"/>
    </source>
</evidence>
<protein>
    <submittedName>
        <fullName evidence="2">Uncharacterized protein</fullName>
    </submittedName>
</protein>
<reference evidence="2" key="1">
    <citation type="journal article" date="2022" name="bioRxiv">
        <title>Sequencing and chromosome-scale assembly of the giantPleurodeles waltlgenome.</title>
        <authorList>
            <person name="Brown T."/>
            <person name="Elewa A."/>
            <person name="Iarovenko S."/>
            <person name="Subramanian E."/>
            <person name="Araus A.J."/>
            <person name="Petzold A."/>
            <person name="Susuki M."/>
            <person name="Suzuki K.-i.T."/>
            <person name="Hayashi T."/>
            <person name="Toyoda A."/>
            <person name="Oliveira C."/>
            <person name="Osipova E."/>
            <person name="Leigh N.D."/>
            <person name="Simon A."/>
            <person name="Yun M.H."/>
        </authorList>
    </citation>
    <scope>NUCLEOTIDE SEQUENCE</scope>
    <source>
        <strain evidence="2">20211129_DDA</strain>
        <tissue evidence="2">Liver</tissue>
    </source>
</reference>
<name>A0AAV7LEV1_PLEWA</name>
<gene>
    <name evidence="2" type="ORF">NDU88_003254</name>
</gene>
<sequence>MSRKHSDKVLTISVSSPRSGPSLGDRHPETTGLDGYRVINRRCQIRARLVNGNKERTQGRCPSNEIQRYLLSAELSKLIRDSITISAKASASGAEYQACNHITSANVRNRTQSR</sequence>
<organism evidence="2 3">
    <name type="scientific">Pleurodeles waltl</name>
    <name type="common">Iberian ribbed newt</name>
    <dbReference type="NCBI Taxonomy" id="8319"/>
    <lineage>
        <taxon>Eukaryota</taxon>
        <taxon>Metazoa</taxon>
        <taxon>Chordata</taxon>
        <taxon>Craniata</taxon>
        <taxon>Vertebrata</taxon>
        <taxon>Euteleostomi</taxon>
        <taxon>Amphibia</taxon>
        <taxon>Batrachia</taxon>
        <taxon>Caudata</taxon>
        <taxon>Salamandroidea</taxon>
        <taxon>Salamandridae</taxon>
        <taxon>Pleurodelinae</taxon>
        <taxon>Pleurodeles</taxon>
    </lineage>
</organism>
<evidence type="ECO:0000313" key="2">
    <source>
        <dbReference type="EMBL" id="KAJ1090117.1"/>
    </source>
</evidence>